<evidence type="ECO:0000313" key="4">
    <source>
        <dbReference type="Proteomes" id="UP000066480"/>
    </source>
</evidence>
<dbReference type="InterPro" id="IPR038277">
    <property type="entry name" value="UreF_sf"/>
</dbReference>
<accession>A0A0K1JMU9</accession>
<dbReference type="PANTHER" id="PTHR33620">
    <property type="entry name" value="UREASE ACCESSORY PROTEIN F"/>
    <property type="match status" value="1"/>
</dbReference>
<keyword evidence="1" id="KW-0996">Nickel insertion</keyword>
<dbReference type="STRING" id="571913.VV02_22005"/>
<dbReference type="Pfam" id="PF01730">
    <property type="entry name" value="UreF"/>
    <property type="match status" value="1"/>
</dbReference>
<dbReference type="Gene3D" id="1.10.4190.10">
    <property type="entry name" value="Urease accessory protein UreF"/>
    <property type="match status" value="1"/>
</dbReference>
<dbReference type="KEGG" id="lmoi:VV02_22005"/>
<dbReference type="RefSeq" id="WP_052595073.1">
    <property type="nucleotide sequence ID" value="NZ_CP011112.1"/>
</dbReference>
<protein>
    <recommendedName>
        <fullName evidence="5">Urease accessory protein UreF</fullName>
    </recommendedName>
</protein>
<dbReference type="GO" id="GO:0016151">
    <property type="term" value="F:nickel cation binding"/>
    <property type="evidence" value="ECO:0007669"/>
    <property type="project" value="InterPro"/>
</dbReference>
<proteinExistence type="predicted"/>
<dbReference type="OrthoDB" id="3382047at2"/>
<organism evidence="3 4">
    <name type="scientific">Luteipulveratus mongoliensis</name>
    <dbReference type="NCBI Taxonomy" id="571913"/>
    <lineage>
        <taxon>Bacteria</taxon>
        <taxon>Bacillati</taxon>
        <taxon>Actinomycetota</taxon>
        <taxon>Actinomycetes</taxon>
        <taxon>Micrococcales</taxon>
        <taxon>Dermacoccaceae</taxon>
        <taxon>Luteipulveratus</taxon>
    </lineage>
</organism>
<reference evidence="3 4" key="1">
    <citation type="submission" date="2015-03" db="EMBL/GenBank/DDBJ databases">
        <title>Luteipulveratus halotolerans sp. nov., a novel actinobacterium (Dermacoccaceae) from Sarawak, Malaysia.</title>
        <authorList>
            <person name="Juboi H."/>
            <person name="Basik A."/>
            <person name="Shamsul S.S."/>
            <person name="Arnold P."/>
            <person name="Schmitt E.K."/>
            <person name="Sanglier J.-J."/>
            <person name="Yeo T."/>
        </authorList>
    </citation>
    <scope>NUCLEOTIDE SEQUENCE [LARGE SCALE GENOMIC DNA]</scope>
    <source>
        <strain evidence="3 4">MN07-A0370</strain>
    </source>
</reference>
<dbReference type="Proteomes" id="UP000066480">
    <property type="component" value="Chromosome"/>
</dbReference>
<dbReference type="InterPro" id="IPR002639">
    <property type="entry name" value="UreF"/>
</dbReference>
<dbReference type="AlphaFoldDB" id="A0A0K1JMU9"/>
<keyword evidence="4" id="KW-1185">Reference proteome</keyword>
<evidence type="ECO:0000313" key="3">
    <source>
        <dbReference type="EMBL" id="AKU17908.1"/>
    </source>
</evidence>
<gene>
    <name evidence="3" type="ORF">VV02_22005</name>
</gene>
<sequence length="216" mass="22668">MSSTTTELGVLLLADARLPTGGHTQSAGLEPALLAGMAEADVPTYLVTRLRTTTLVDAATAVVALHGTGADGELDAVTRAWAARTPNDVVRAASIEVGRGYQRLLTRLGGDATHGRLPRPIALALLALHLEIGPADLARLVCHDDVQSVCAAALKLAPLDPAETVTWALDVAPEVESVVRRVVHLTSPDEIPAAAAPALELWQHAHAHAPRRLFRA</sequence>
<keyword evidence="2" id="KW-0143">Chaperone</keyword>
<dbReference type="EMBL" id="CP011112">
    <property type="protein sequence ID" value="AKU17908.1"/>
    <property type="molecule type" value="Genomic_DNA"/>
</dbReference>
<evidence type="ECO:0000256" key="1">
    <source>
        <dbReference type="ARBA" id="ARBA00022988"/>
    </source>
</evidence>
<evidence type="ECO:0008006" key="5">
    <source>
        <dbReference type="Google" id="ProtNLM"/>
    </source>
</evidence>
<evidence type="ECO:0000256" key="2">
    <source>
        <dbReference type="ARBA" id="ARBA00023186"/>
    </source>
</evidence>
<name>A0A0K1JMU9_9MICO</name>
<dbReference type="PANTHER" id="PTHR33620:SF1">
    <property type="entry name" value="UREASE ACCESSORY PROTEIN F"/>
    <property type="match status" value="1"/>
</dbReference>
<dbReference type="PATRIC" id="fig|571913.6.peg.4456"/>